<evidence type="ECO:0000313" key="2">
    <source>
        <dbReference type="Proteomes" id="UP000008152"/>
    </source>
</evidence>
<organism evidence="1 2">
    <name type="scientific">Vibrio campbellii (strain ATCC BAA-1116)</name>
    <dbReference type="NCBI Taxonomy" id="2902295"/>
    <lineage>
        <taxon>Bacteria</taxon>
        <taxon>Pseudomonadati</taxon>
        <taxon>Pseudomonadota</taxon>
        <taxon>Gammaproteobacteria</taxon>
        <taxon>Vibrionales</taxon>
        <taxon>Vibrionaceae</taxon>
        <taxon>Vibrio</taxon>
    </lineage>
</organism>
<gene>
    <name evidence="1" type="ordered locus">VIBHAR_05927</name>
</gene>
<dbReference type="EMBL" id="CP000790">
    <property type="protein sequence ID" value="ABU73820.1"/>
    <property type="molecule type" value="Genomic_DNA"/>
</dbReference>
<reference evidence="1 2" key="1">
    <citation type="submission" date="2007-08" db="EMBL/GenBank/DDBJ databases">
        <authorList>
            <consortium name="The Vibrio harveyi Genome Sequencing Project"/>
            <person name="Bassler B."/>
            <person name="Clifton S.W."/>
            <person name="Fulton L."/>
            <person name="Delehaunty K."/>
            <person name="Fronick C."/>
            <person name="Harrison M."/>
            <person name="Markivic C."/>
            <person name="Fulton R."/>
            <person name="Tin-Wollam A.-M."/>
            <person name="Shah N."/>
            <person name="Pepin K."/>
            <person name="Nash W."/>
            <person name="Thiruvilangam P."/>
            <person name="Bhonagiri V."/>
            <person name="Waters C."/>
            <person name="Tu K.C."/>
            <person name="Irgon J."/>
            <person name="Wilson R.K."/>
        </authorList>
    </citation>
    <scope>NUCLEOTIDE SEQUENCE [LARGE SCALE GENOMIC DNA]</scope>
    <source>
        <strain evidence="2">ATCC BAA-1116 / BB120</strain>
    </source>
</reference>
<dbReference type="Proteomes" id="UP000008152">
    <property type="component" value="Chromosome II"/>
</dbReference>
<dbReference type="AlphaFoldDB" id="A7N8H8"/>
<name>A7N8H8_VIBC1</name>
<sequence>MLTVKGYSLLLDLVIQSVNDFQDDCLKLCEKHYPAVHNQGMSEHHLGMAFARRMEHTFRHFGHSSIIKPIEVLDSPDLPHHYRITSEIGTVWVLSHHMVSAGNSCRENLLSSIMEWQSEYGYALQPNDLLFLVSDHWISRSKTSRELLHWWMGELPEPITEYTEQGITLYTSESQLTRSLDTRFGISPCYIKFGHPLRRSNKQQLVRKYVQLYAVLQW</sequence>
<dbReference type="KEGG" id="vha:VIBHAR_05927"/>
<evidence type="ECO:0000313" key="1">
    <source>
        <dbReference type="EMBL" id="ABU73820.1"/>
    </source>
</evidence>
<protein>
    <submittedName>
        <fullName evidence="1">Uncharacterized protein</fullName>
    </submittedName>
</protein>
<dbReference type="PATRIC" id="fig|338187.36.peg.4796"/>
<proteinExistence type="predicted"/>
<accession>A7N8H8</accession>